<gene>
    <name evidence="1" type="ORF">ATEIFO6365_0012023600</name>
</gene>
<proteinExistence type="predicted"/>
<protein>
    <submittedName>
        <fullName evidence="1">Uncharacterized protein</fullName>
    </submittedName>
</protein>
<dbReference type="Proteomes" id="UP000452235">
    <property type="component" value="Unassembled WGS sequence"/>
</dbReference>
<accession>A0A5M3ZED5</accession>
<dbReference type="VEuPathDB" id="FungiDB:ATEG_08263"/>
<name>A0A5M3ZED5_ASPTE</name>
<evidence type="ECO:0000313" key="2">
    <source>
        <dbReference type="Proteomes" id="UP000452235"/>
    </source>
</evidence>
<dbReference type="OrthoDB" id="4416590at2759"/>
<evidence type="ECO:0000313" key="1">
    <source>
        <dbReference type="EMBL" id="GFF20480.1"/>
    </source>
</evidence>
<organism evidence="1 2">
    <name type="scientific">Aspergillus terreus</name>
    <dbReference type="NCBI Taxonomy" id="33178"/>
    <lineage>
        <taxon>Eukaryota</taxon>
        <taxon>Fungi</taxon>
        <taxon>Dikarya</taxon>
        <taxon>Ascomycota</taxon>
        <taxon>Pezizomycotina</taxon>
        <taxon>Eurotiomycetes</taxon>
        <taxon>Eurotiomycetidae</taxon>
        <taxon>Eurotiales</taxon>
        <taxon>Aspergillaceae</taxon>
        <taxon>Aspergillus</taxon>
        <taxon>Aspergillus subgen. Circumdati</taxon>
    </lineage>
</organism>
<comment type="caution">
    <text evidence="1">The sequence shown here is derived from an EMBL/GenBank/DDBJ whole genome shotgun (WGS) entry which is preliminary data.</text>
</comment>
<keyword evidence="2" id="KW-1185">Reference proteome</keyword>
<reference evidence="1 2" key="1">
    <citation type="submission" date="2020-01" db="EMBL/GenBank/DDBJ databases">
        <title>Aspergillus terreus IFO 6365 whole genome shotgun sequence.</title>
        <authorList>
            <person name="Kanamasa S."/>
            <person name="Takahashi H."/>
        </authorList>
    </citation>
    <scope>NUCLEOTIDE SEQUENCE [LARGE SCALE GENOMIC DNA]</scope>
    <source>
        <strain evidence="1 2">IFO 6365</strain>
    </source>
</reference>
<dbReference type="EMBL" id="BLJY01000012">
    <property type="protein sequence ID" value="GFF20480.1"/>
    <property type="molecule type" value="Genomic_DNA"/>
</dbReference>
<dbReference type="AlphaFoldDB" id="A0A5M3ZED5"/>
<sequence length="145" mass="15427">MKLSITALLLATSAAIAAPAPSKRDGAFVLHGLRARISLDGTMSFSLLDTNGPAGETPVDCNLIWPANSAPDQNARCTGGEYLVQFPDGLTDIGKFTLALERVAGTPIGGRAYLDETDGKWNCVENPEEMVKKDCHYDGAYTIPL</sequence>